<keyword evidence="7" id="KW-0406">Ion transport</keyword>
<keyword evidence="6 12" id="KW-0732">Signal</keyword>
<evidence type="ECO:0000256" key="1">
    <source>
        <dbReference type="ARBA" id="ARBA00004571"/>
    </source>
</evidence>
<evidence type="ECO:0000256" key="12">
    <source>
        <dbReference type="SAM" id="SignalP"/>
    </source>
</evidence>
<evidence type="ECO:0000256" key="10">
    <source>
        <dbReference type="ARBA" id="ARBA00023237"/>
    </source>
</evidence>
<dbReference type="PANTHER" id="PTHR34501">
    <property type="entry name" value="PROTEIN YDDL-RELATED"/>
    <property type="match status" value="1"/>
</dbReference>
<dbReference type="OrthoDB" id="8173690at2"/>
<dbReference type="PRINTS" id="PR00184">
    <property type="entry name" value="NEISSPPORIN"/>
</dbReference>
<reference evidence="14 15" key="1">
    <citation type="submission" date="2018-11" db="EMBL/GenBank/DDBJ databases">
        <title>Genomic Encyclopedia of Type Strains, Phase IV (KMG-IV): sequencing the most valuable type-strain genomes for metagenomic binning, comparative biology and taxonomic classification.</title>
        <authorList>
            <person name="Goeker M."/>
        </authorList>
    </citation>
    <scope>NUCLEOTIDE SEQUENCE [LARGE SCALE GENOMIC DNA]</scope>
    <source>
        <strain evidence="14 15">DSM 100275</strain>
    </source>
</reference>
<feature type="domain" description="Porin" evidence="13">
    <location>
        <begin position="9"/>
        <end position="298"/>
    </location>
</feature>
<dbReference type="GO" id="GO:0006811">
    <property type="term" value="P:monoatomic ion transport"/>
    <property type="evidence" value="ECO:0007669"/>
    <property type="project" value="UniProtKB-KW"/>
</dbReference>
<feature type="signal peptide" evidence="12">
    <location>
        <begin position="1"/>
        <end position="22"/>
    </location>
</feature>
<evidence type="ECO:0000256" key="6">
    <source>
        <dbReference type="ARBA" id="ARBA00022729"/>
    </source>
</evidence>
<protein>
    <submittedName>
        <fullName evidence="14">Putative porin</fullName>
    </submittedName>
</protein>
<dbReference type="GO" id="GO:0009279">
    <property type="term" value="C:cell outer membrane"/>
    <property type="evidence" value="ECO:0007669"/>
    <property type="project" value="UniProtKB-SubCell"/>
</dbReference>
<dbReference type="InterPro" id="IPR023614">
    <property type="entry name" value="Porin_dom_sf"/>
</dbReference>
<evidence type="ECO:0000256" key="7">
    <source>
        <dbReference type="ARBA" id="ARBA00023065"/>
    </source>
</evidence>
<evidence type="ECO:0000313" key="14">
    <source>
        <dbReference type="EMBL" id="ROR34728.1"/>
    </source>
</evidence>
<name>A0A3N1Y898_9GAMM</name>
<dbReference type="CDD" id="cd00342">
    <property type="entry name" value="gram_neg_porins"/>
    <property type="match status" value="1"/>
</dbReference>
<keyword evidence="8" id="KW-0626">Porin</keyword>
<dbReference type="Gene3D" id="2.40.160.10">
    <property type="entry name" value="Porin"/>
    <property type="match status" value="1"/>
</dbReference>
<keyword evidence="10" id="KW-0998">Cell outer membrane</keyword>
<proteinExistence type="predicted"/>
<feature type="chain" id="PRO_5018298813" evidence="12">
    <location>
        <begin position="23"/>
        <end position="311"/>
    </location>
</feature>
<dbReference type="GO" id="GO:0046930">
    <property type="term" value="C:pore complex"/>
    <property type="evidence" value="ECO:0007669"/>
    <property type="project" value="UniProtKB-KW"/>
</dbReference>
<evidence type="ECO:0000256" key="4">
    <source>
        <dbReference type="ARBA" id="ARBA00022452"/>
    </source>
</evidence>
<keyword evidence="3" id="KW-0813">Transport</keyword>
<keyword evidence="4" id="KW-1134">Transmembrane beta strand</keyword>
<sequence>MKKKLLAVAVAAAVAAPLAASAEATVYGRAKFNLINGPAKNDPTDTQVDVTPDVRIGFKGAEDLGNGLQAVFKLEYRVLDADDVGKPNNIENREQSVGLAGGFGKVLIGNLSAPYYDGSFAFVDLANIFDRDPASGKDGRIDNAVGYFGSFGAVNVGVTVGGLNGDSSDNEEDTSEPNKSRGRVFNASATADVGPVKLGLAIESPEAGDDKLAVAASYSSGAFGVALVYDDNGATDGTAIALGGQFTAGANRIYAVFVDNDKGRGKVADTNPWTLGVQHNFSKRTRVYAEVADNDKKGEDTAFGVGIRHDF</sequence>
<keyword evidence="9" id="KW-0472">Membrane</keyword>
<evidence type="ECO:0000256" key="8">
    <source>
        <dbReference type="ARBA" id="ARBA00023114"/>
    </source>
</evidence>
<gene>
    <name evidence="14" type="ORF">EDC57_0631</name>
</gene>
<dbReference type="InterPro" id="IPR002299">
    <property type="entry name" value="Porin_Neis"/>
</dbReference>
<evidence type="ECO:0000256" key="3">
    <source>
        <dbReference type="ARBA" id="ARBA00022448"/>
    </source>
</evidence>
<feature type="region of interest" description="Disordered" evidence="11">
    <location>
        <begin position="162"/>
        <end position="183"/>
    </location>
</feature>
<organism evidence="14 15">
    <name type="scientific">Inmirania thermothiophila</name>
    <dbReference type="NCBI Taxonomy" id="1750597"/>
    <lineage>
        <taxon>Bacteria</taxon>
        <taxon>Pseudomonadati</taxon>
        <taxon>Pseudomonadota</taxon>
        <taxon>Gammaproteobacteria</taxon>
        <taxon>Chromatiales</taxon>
        <taxon>Ectothiorhodospiraceae</taxon>
        <taxon>Inmirania</taxon>
    </lineage>
</organism>
<dbReference type="RefSeq" id="WP_123400144.1">
    <property type="nucleotide sequence ID" value="NZ_RJVI01000001.1"/>
</dbReference>
<evidence type="ECO:0000256" key="2">
    <source>
        <dbReference type="ARBA" id="ARBA00011233"/>
    </source>
</evidence>
<evidence type="ECO:0000256" key="5">
    <source>
        <dbReference type="ARBA" id="ARBA00022692"/>
    </source>
</evidence>
<evidence type="ECO:0000259" key="13">
    <source>
        <dbReference type="Pfam" id="PF13609"/>
    </source>
</evidence>
<accession>A0A3N1Y898</accession>
<comment type="subcellular location">
    <subcellularLocation>
        <location evidence="1">Cell outer membrane</location>
        <topology evidence="1">Multi-pass membrane protein</topology>
    </subcellularLocation>
</comment>
<comment type="subunit">
    <text evidence="2">Homotrimer.</text>
</comment>
<dbReference type="GO" id="GO:0015288">
    <property type="term" value="F:porin activity"/>
    <property type="evidence" value="ECO:0007669"/>
    <property type="project" value="UniProtKB-KW"/>
</dbReference>
<keyword evidence="5" id="KW-0812">Transmembrane</keyword>
<evidence type="ECO:0000313" key="15">
    <source>
        <dbReference type="Proteomes" id="UP000276634"/>
    </source>
</evidence>
<dbReference type="SUPFAM" id="SSF56935">
    <property type="entry name" value="Porins"/>
    <property type="match status" value="1"/>
</dbReference>
<evidence type="ECO:0000256" key="11">
    <source>
        <dbReference type="SAM" id="MobiDB-lite"/>
    </source>
</evidence>
<evidence type="ECO:0000256" key="9">
    <source>
        <dbReference type="ARBA" id="ARBA00023136"/>
    </source>
</evidence>
<comment type="caution">
    <text evidence="14">The sequence shown here is derived from an EMBL/GenBank/DDBJ whole genome shotgun (WGS) entry which is preliminary data.</text>
</comment>
<dbReference type="PANTHER" id="PTHR34501:SF9">
    <property type="entry name" value="MAJOR OUTER MEMBRANE PROTEIN P.IA"/>
    <property type="match status" value="1"/>
</dbReference>
<dbReference type="InterPro" id="IPR033900">
    <property type="entry name" value="Gram_neg_porin_domain"/>
</dbReference>
<dbReference type="EMBL" id="RJVI01000001">
    <property type="protein sequence ID" value="ROR34728.1"/>
    <property type="molecule type" value="Genomic_DNA"/>
</dbReference>
<dbReference type="Proteomes" id="UP000276634">
    <property type="component" value="Unassembled WGS sequence"/>
</dbReference>
<keyword evidence="15" id="KW-1185">Reference proteome</keyword>
<dbReference type="AlphaFoldDB" id="A0A3N1Y898"/>
<dbReference type="Pfam" id="PF13609">
    <property type="entry name" value="Porin_4"/>
    <property type="match status" value="1"/>
</dbReference>
<dbReference type="InterPro" id="IPR050298">
    <property type="entry name" value="Gram-neg_bact_OMP"/>
</dbReference>